<dbReference type="GO" id="GO:0008270">
    <property type="term" value="F:zinc ion binding"/>
    <property type="evidence" value="ECO:0007669"/>
    <property type="project" value="UniProtKB-KW"/>
</dbReference>
<name>A0A1W2TVY4_ROSNE</name>
<evidence type="ECO:0000256" key="8">
    <source>
        <dbReference type="ARBA" id="ARBA00022833"/>
    </source>
</evidence>
<feature type="compositionally biased region" description="Basic and acidic residues" evidence="9">
    <location>
        <begin position="23"/>
        <end position="36"/>
    </location>
</feature>
<evidence type="ECO:0000313" key="11">
    <source>
        <dbReference type="EMBL" id="GAP92810.2"/>
    </source>
</evidence>
<feature type="compositionally biased region" description="Low complexity" evidence="9">
    <location>
        <begin position="347"/>
        <end position="362"/>
    </location>
</feature>
<feature type="compositionally biased region" description="Low complexity" evidence="9">
    <location>
        <begin position="170"/>
        <end position="185"/>
    </location>
</feature>
<dbReference type="Proteomes" id="UP000054516">
    <property type="component" value="Unassembled WGS sequence"/>
</dbReference>
<evidence type="ECO:0000256" key="5">
    <source>
        <dbReference type="ARBA" id="ARBA00022737"/>
    </source>
</evidence>
<feature type="region of interest" description="Disordered" evidence="9">
    <location>
        <begin position="681"/>
        <end position="701"/>
    </location>
</feature>
<feature type="compositionally biased region" description="Low complexity" evidence="9">
    <location>
        <begin position="684"/>
        <end position="698"/>
    </location>
</feature>
<dbReference type="CDD" id="cd20335">
    <property type="entry name" value="BRcat_RBR"/>
    <property type="match status" value="1"/>
</dbReference>
<reference evidence="11" key="1">
    <citation type="submission" date="2016-03" db="EMBL/GenBank/DDBJ databases">
        <title>Draft genome sequence of Rosellinia necatrix.</title>
        <authorList>
            <person name="Kanematsu S."/>
        </authorList>
    </citation>
    <scope>NUCLEOTIDE SEQUENCE [LARGE SCALE GENOMIC DNA]</scope>
    <source>
        <strain evidence="11">W97</strain>
    </source>
</reference>
<dbReference type="InterPro" id="IPR002867">
    <property type="entry name" value="IBR_dom"/>
</dbReference>
<feature type="compositionally biased region" description="Acidic residues" evidence="9">
    <location>
        <begin position="96"/>
        <end position="106"/>
    </location>
</feature>
<dbReference type="InterPro" id="IPR044066">
    <property type="entry name" value="TRIAD_supradom"/>
</dbReference>
<comment type="catalytic activity">
    <reaction evidence="1">
        <text>[E2 ubiquitin-conjugating enzyme]-S-ubiquitinyl-L-cysteine + [acceptor protein]-L-lysine = [E2 ubiquitin-conjugating enzyme]-L-cysteine + [acceptor protein]-N(6)-ubiquitinyl-L-lysine.</text>
        <dbReference type="EC" id="2.3.2.31"/>
    </reaction>
</comment>
<dbReference type="Pfam" id="PF01485">
    <property type="entry name" value="IBR"/>
    <property type="match status" value="2"/>
</dbReference>
<keyword evidence="3" id="KW-0808">Transferase</keyword>
<dbReference type="STRING" id="77044.A0A1W2TVY4"/>
<protein>
    <recommendedName>
        <fullName evidence="2">RBR-type E3 ubiquitin transferase</fullName>
        <ecNumber evidence="2">2.3.2.31</ecNumber>
    </recommendedName>
</protein>
<feature type="compositionally biased region" description="Low complexity" evidence="9">
    <location>
        <begin position="120"/>
        <end position="131"/>
    </location>
</feature>
<dbReference type="SUPFAM" id="SSF57850">
    <property type="entry name" value="RING/U-box"/>
    <property type="match status" value="2"/>
</dbReference>
<evidence type="ECO:0000313" key="12">
    <source>
        <dbReference type="Proteomes" id="UP000054516"/>
    </source>
</evidence>
<sequence>MADSQYVAGKRRYGRGRQTAASENHDWEPRRGESRHSLPYRIRQPEIQRPDRRNPKYSSRPSRTSEDLAHTGAMPAPMRMLPRPATPKSRGRRQYDEDEDDDDDDSERERLRGRLRSRSRAPSGPASRPASKSAWGGKSRATSGVASRAPSGVTSRAKSGAKSRPVSRDSQSTDSSPFPTPTRSSFVQLHPAPSAPSPGASTESSSEDSDDESSGSTQDYRMHTRTLKERMNMTPDSEPAPNPAARSRSRHKSRERIVPEIESPTEDSDDQARRPRLILKKRSLSRPRLAHQSRSPSRAPRHRRQTDRHGEERPSLSPKRGSKKYHHSDFAQPRETPFSRSRATSASRVKSAQSAGSSSKPSLGNFFPTSGPSQPYDQGSKSHTCVACKDRLPAEDLAKLKCGHRWCEDCLKRRFELSIEDVQNMPPRCCTSDIIPIKYVTDLFGDDFKKTWNEKFAKFSARGRIYCPRPKCREPIRPTDYRHHSNGRTSATCRKCEAKICGLCYNKWHESKRCPGDADTAQFLKVAKEAGWKRCFNCQAMVELKEGCNHMTCRCGAQFCMICGLKWKGCECPWFSYDLEEEDEFGHVQIPIPMVSRERLGGAGGVPRGLRPDLGYAPEPRHHRGHRDDDRTRRLQHVEIDVDDDEEDDDHDDYIDGMGGVVGAGDTGGHFMGDSYRRRSHSTAVPQAPSAPLAAPSVAHERTKSGTNYVSGVNKARGVRGSSMERRLADRFEQRQSFNPHHRSFGQPGPPLTAPPLTAPPLGMAPLPHQPPMVPSPISRRHTIDNDMYDIPFDPRYASHAIPRRSTSHAYVDDFAVHAPLGRRRYRQMEPPRPSELAGLTGPGGGMNRVFEWANHVETFPPDNQTVA</sequence>
<dbReference type="Gene3D" id="3.30.40.10">
    <property type="entry name" value="Zinc/RING finger domain, C3HC4 (zinc finger)"/>
    <property type="match status" value="1"/>
</dbReference>
<dbReference type="CDD" id="cd22584">
    <property type="entry name" value="Rcat_RBR_unk"/>
    <property type="match status" value="1"/>
</dbReference>
<accession>A0A1W2TVY4</accession>
<evidence type="ECO:0000259" key="10">
    <source>
        <dbReference type="PROSITE" id="PS51873"/>
    </source>
</evidence>
<dbReference type="InterPro" id="IPR031127">
    <property type="entry name" value="E3_UB_ligase_RBR"/>
</dbReference>
<evidence type="ECO:0000256" key="2">
    <source>
        <dbReference type="ARBA" id="ARBA00012251"/>
    </source>
</evidence>
<evidence type="ECO:0000256" key="6">
    <source>
        <dbReference type="ARBA" id="ARBA00022771"/>
    </source>
</evidence>
<evidence type="ECO:0000256" key="3">
    <source>
        <dbReference type="ARBA" id="ARBA00022679"/>
    </source>
</evidence>
<keyword evidence="6" id="KW-0863">Zinc-finger</keyword>
<evidence type="ECO:0000256" key="1">
    <source>
        <dbReference type="ARBA" id="ARBA00001798"/>
    </source>
</evidence>
<dbReference type="GO" id="GO:0016567">
    <property type="term" value="P:protein ubiquitination"/>
    <property type="evidence" value="ECO:0007669"/>
    <property type="project" value="InterPro"/>
</dbReference>
<evidence type="ECO:0000256" key="9">
    <source>
        <dbReference type="SAM" id="MobiDB-lite"/>
    </source>
</evidence>
<keyword evidence="5" id="KW-0677">Repeat</keyword>
<gene>
    <name evidence="11" type="ORF">SAMD00023353_9500190</name>
</gene>
<dbReference type="EMBL" id="DF977540">
    <property type="protein sequence ID" value="GAP92810.2"/>
    <property type="molecule type" value="Genomic_DNA"/>
</dbReference>
<organism evidence="11">
    <name type="scientific">Rosellinia necatrix</name>
    <name type="common">White root-rot fungus</name>
    <dbReference type="NCBI Taxonomy" id="77044"/>
    <lineage>
        <taxon>Eukaryota</taxon>
        <taxon>Fungi</taxon>
        <taxon>Dikarya</taxon>
        <taxon>Ascomycota</taxon>
        <taxon>Pezizomycotina</taxon>
        <taxon>Sordariomycetes</taxon>
        <taxon>Xylariomycetidae</taxon>
        <taxon>Xylariales</taxon>
        <taxon>Xylariaceae</taxon>
        <taxon>Rosellinia</taxon>
    </lineage>
</organism>
<evidence type="ECO:0000256" key="4">
    <source>
        <dbReference type="ARBA" id="ARBA00022723"/>
    </source>
</evidence>
<dbReference type="OMA" id="PWFNYET"/>
<feature type="domain" description="RING-type" evidence="10">
    <location>
        <begin position="381"/>
        <end position="581"/>
    </location>
</feature>
<evidence type="ECO:0000256" key="7">
    <source>
        <dbReference type="ARBA" id="ARBA00022786"/>
    </source>
</evidence>
<feature type="compositionally biased region" description="Low complexity" evidence="9">
    <location>
        <begin position="73"/>
        <end position="87"/>
    </location>
</feature>
<keyword evidence="8" id="KW-0862">Zinc</keyword>
<dbReference type="Gene3D" id="1.20.120.1750">
    <property type="match status" value="1"/>
</dbReference>
<keyword evidence="7" id="KW-0833">Ubl conjugation pathway</keyword>
<proteinExistence type="predicted"/>
<feature type="compositionally biased region" description="Basic and acidic residues" evidence="9">
    <location>
        <begin position="43"/>
        <end position="54"/>
    </location>
</feature>
<dbReference type="GO" id="GO:0061630">
    <property type="term" value="F:ubiquitin protein ligase activity"/>
    <property type="evidence" value="ECO:0007669"/>
    <property type="project" value="UniProtKB-EC"/>
</dbReference>
<feature type="compositionally biased region" description="Basic and acidic residues" evidence="9">
    <location>
        <begin position="626"/>
        <end position="640"/>
    </location>
</feature>
<dbReference type="AlphaFoldDB" id="A0A1W2TVY4"/>
<feature type="compositionally biased region" description="Basic residues" evidence="9">
    <location>
        <begin position="274"/>
        <end position="291"/>
    </location>
</feature>
<feature type="region of interest" description="Disordered" evidence="9">
    <location>
        <begin position="1"/>
        <end position="380"/>
    </location>
</feature>
<dbReference type="InterPro" id="IPR013083">
    <property type="entry name" value="Znf_RING/FYVE/PHD"/>
</dbReference>
<feature type="compositionally biased region" description="Basic and acidic residues" evidence="9">
    <location>
        <begin position="220"/>
        <end position="231"/>
    </location>
</feature>
<keyword evidence="12" id="KW-1185">Reference proteome</keyword>
<dbReference type="PROSITE" id="PS51873">
    <property type="entry name" value="TRIAD"/>
    <property type="match status" value="1"/>
</dbReference>
<dbReference type="OrthoDB" id="9977870at2759"/>
<dbReference type="PANTHER" id="PTHR11685">
    <property type="entry name" value="RBR FAMILY RING FINGER AND IBR DOMAIN-CONTAINING"/>
    <property type="match status" value="1"/>
</dbReference>
<feature type="region of interest" description="Disordered" evidence="9">
    <location>
        <begin position="603"/>
        <end position="649"/>
    </location>
</feature>
<feature type="compositionally biased region" description="Polar residues" evidence="9">
    <location>
        <begin position="367"/>
        <end position="380"/>
    </location>
</feature>
<dbReference type="EC" id="2.3.2.31" evidence="2"/>
<keyword evidence="4" id="KW-0479">Metal-binding</keyword>